<evidence type="ECO:0000313" key="2">
    <source>
        <dbReference type="Proteomes" id="UP001620645"/>
    </source>
</evidence>
<name>A0ABD2KCI3_HETSC</name>
<dbReference type="CDD" id="cd01040">
    <property type="entry name" value="Mb-like"/>
    <property type="match status" value="1"/>
</dbReference>
<accession>A0ABD2KCI3</accession>
<comment type="caution">
    <text evidence="1">The sequence shown here is derived from an EMBL/GenBank/DDBJ whole genome shotgun (WGS) entry which is preliminary data.</text>
</comment>
<proteinExistence type="predicted"/>
<dbReference type="AlphaFoldDB" id="A0ABD2KCI3"/>
<dbReference type="EMBL" id="JBICCN010000028">
    <property type="protein sequence ID" value="KAL3100606.1"/>
    <property type="molecule type" value="Genomic_DNA"/>
</dbReference>
<dbReference type="Gene3D" id="1.10.490.10">
    <property type="entry name" value="Globins"/>
    <property type="match status" value="1"/>
</dbReference>
<evidence type="ECO:0000313" key="1">
    <source>
        <dbReference type="EMBL" id="KAL3100606.1"/>
    </source>
</evidence>
<dbReference type="Proteomes" id="UP001620645">
    <property type="component" value="Unassembled WGS sequence"/>
</dbReference>
<dbReference type="InterPro" id="IPR012292">
    <property type="entry name" value="Globin/Proto"/>
</dbReference>
<protein>
    <recommendedName>
        <fullName evidence="3">Globin family profile domain-containing protein</fullName>
    </recommendedName>
</protein>
<organism evidence="1 2">
    <name type="scientific">Heterodera schachtii</name>
    <name type="common">Sugarbeet cyst nematode worm</name>
    <name type="synonym">Tylenchus schachtii</name>
    <dbReference type="NCBI Taxonomy" id="97005"/>
    <lineage>
        <taxon>Eukaryota</taxon>
        <taxon>Metazoa</taxon>
        <taxon>Ecdysozoa</taxon>
        <taxon>Nematoda</taxon>
        <taxon>Chromadorea</taxon>
        <taxon>Rhabditida</taxon>
        <taxon>Tylenchina</taxon>
        <taxon>Tylenchomorpha</taxon>
        <taxon>Tylenchoidea</taxon>
        <taxon>Heteroderidae</taxon>
        <taxon>Heteroderinae</taxon>
        <taxon>Heterodera</taxon>
    </lineage>
</organism>
<evidence type="ECO:0008006" key="3">
    <source>
        <dbReference type="Google" id="ProtNLM"/>
    </source>
</evidence>
<reference evidence="1 2" key="1">
    <citation type="submission" date="2024-10" db="EMBL/GenBank/DDBJ databases">
        <authorList>
            <person name="Kim D."/>
        </authorList>
    </citation>
    <scope>NUCLEOTIDE SEQUENCE [LARGE SCALE GENOMIC DNA]</scope>
    <source>
        <strain evidence="1">Taebaek</strain>
    </source>
</reference>
<sequence>MMRIKEAIQRRKLIQQLNEDYLVSQIESESHPFLRSRSSKLSSQTGISPWPLSSTGDAFGGTFGDESATGGATSEPLTSFAAFEHFQQQQQQEYLSLAQFVGEFNAKLSDGHRRALRVTWNRLSEPPKTSGRGMLKIMEKIFENLISKNAEVKHCFYRSAFVKCLEERKQRKVAQRKASSDCANCPEQQRGETIVTVRDHAHLMIELIDGVMSILFDVPTQKLIWDPATIGRAHARLIPFGFDKELWHSLGEVFAEVMFCQECVRAYPLAASAWSMLAVAITDKMFRHTKMPRCKLSGVGGDWSKKSSLALTAGGGDQCTTIASLTPLDMAVHSLSHNLQQRALASLHGFPTFAGGSAASSFRCRKFAETSARRHALSGAGGATATQLQCKSQQQRQEHNAKCNSSASVRQCSHAMRRIGRSPSDDHGGGRSAAPIKQTELPCLTAAAVANRRLGQAPAFFSRTVSTSLSGMPSTSLGESSSLSANAIGISAAKAGGVESTRTPKLQTAADLMIGMNEMKQ</sequence>
<gene>
    <name evidence="1" type="ORF">niasHS_001172</name>
</gene>
<keyword evidence="2" id="KW-1185">Reference proteome</keyword>
<dbReference type="InterPro" id="IPR044399">
    <property type="entry name" value="Mb-like_M"/>
</dbReference>